<dbReference type="Proteomes" id="UP000075604">
    <property type="component" value="Unassembled WGS sequence"/>
</dbReference>
<evidence type="ECO:0000259" key="2">
    <source>
        <dbReference type="Pfam" id="PF00144"/>
    </source>
</evidence>
<sequence>MESGERSFHRRHLLRGLGGIATLTAVAPAVLGSASAGATTSAVLATGSPEMVGMSSERIDDVFARVQRRVNDGLFPGATALVARRGVIVGHRAFGNKVAGCSEPVTLDTMFDVLSITKVLATAAAILVLVEQGKLQLSDRVASYLPRFAANGKSSVTVLDMLRYSAGLPMDHQLLDEPDDEAAWQAMAETPLEVAPGSSVLYSDLTYRLLGRLVEVASGTDLSTFAHAHIWGPLGMHDTMFNPPAELAPRVAATGTSARRGRVVRGEVQDEQDFALGGITGCDGVFTTAMDIAVFCQMIMGSGSYGGARVLTPESVRAMTRNQTPQVTAAATDTSPLNNLLLAPKGLGWEIWTPRFSNGGTRLSPGSFGKAGGTGTFVWIDPARELFGVLLTNHGLPEPFDEIGWNRLLDSTGVAEFFDGVIAAVADER</sequence>
<dbReference type="SUPFAM" id="SSF56601">
    <property type="entry name" value="beta-lactamase/transpeptidase-like"/>
    <property type="match status" value="1"/>
</dbReference>
<proteinExistence type="predicted"/>
<comment type="caution">
    <text evidence="3">The sequence shown here is derived from an EMBL/GenBank/DDBJ whole genome shotgun (WGS) entry which is preliminary data.</text>
</comment>
<name>A0A150PL22_SORCE</name>
<dbReference type="InterPro" id="IPR006311">
    <property type="entry name" value="TAT_signal"/>
</dbReference>
<dbReference type="PANTHER" id="PTHR43283:SF11">
    <property type="entry name" value="BETA-LACTAMASE-RELATED DOMAIN-CONTAINING PROTEIN"/>
    <property type="match status" value="1"/>
</dbReference>
<dbReference type="PROSITE" id="PS51318">
    <property type="entry name" value="TAT"/>
    <property type="match status" value="1"/>
</dbReference>
<dbReference type="Gene3D" id="3.40.710.10">
    <property type="entry name" value="DD-peptidase/beta-lactamase superfamily"/>
    <property type="match status" value="1"/>
</dbReference>
<dbReference type="InterPro" id="IPR050789">
    <property type="entry name" value="Diverse_Enzym_Activities"/>
</dbReference>
<reference evidence="3 4" key="1">
    <citation type="submission" date="2014-02" db="EMBL/GenBank/DDBJ databases">
        <title>The small core and large imbalanced accessory genome model reveals a collaborative survival strategy of Sorangium cellulosum strains in nature.</title>
        <authorList>
            <person name="Han K."/>
            <person name="Peng R."/>
            <person name="Blom J."/>
            <person name="Li Y.-Z."/>
        </authorList>
    </citation>
    <scope>NUCLEOTIDE SEQUENCE [LARGE SCALE GENOMIC DNA]</scope>
    <source>
        <strain evidence="3 4">So0157-18</strain>
    </source>
</reference>
<dbReference type="AlphaFoldDB" id="A0A150PL22"/>
<dbReference type="GO" id="GO:0016787">
    <property type="term" value="F:hydrolase activity"/>
    <property type="evidence" value="ECO:0007669"/>
    <property type="project" value="UniProtKB-KW"/>
</dbReference>
<dbReference type="EMBL" id="JELX01002146">
    <property type="protein sequence ID" value="KYF56385.1"/>
    <property type="molecule type" value="Genomic_DNA"/>
</dbReference>
<dbReference type="PANTHER" id="PTHR43283">
    <property type="entry name" value="BETA-LACTAMASE-RELATED"/>
    <property type="match status" value="1"/>
</dbReference>
<dbReference type="Pfam" id="PF00144">
    <property type="entry name" value="Beta-lactamase"/>
    <property type="match status" value="1"/>
</dbReference>
<evidence type="ECO:0000256" key="1">
    <source>
        <dbReference type="ARBA" id="ARBA00022801"/>
    </source>
</evidence>
<accession>A0A150PL22</accession>
<evidence type="ECO:0000313" key="3">
    <source>
        <dbReference type="EMBL" id="KYF56385.1"/>
    </source>
</evidence>
<gene>
    <name evidence="3" type="ORF">BE04_31410</name>
</gene>
<protein>
    <submittedName>
        <fullName evidence="3">Serine hydrolase</fullName>
    </submittedName>
</protein>
<evidence type="ECO:0000313" key="4">
    <source>
        <dbReference type="Proteomes" id="UP000075604"/>
    </source>
</evidence>
<dbReference type="InterPro" id="IPR012338">
    <property type="entry name" value="Beta-lactam/transpept-like"/>
</dbReference>
<organism evidence="3 4">
    <name type="scientific">Sorangium cellulosum</name>
    <name type="common">Polyangium cellulosum</name>
    <dbReference type="NCBI Taxonomy" id="56"/>
    <lineage>
        <taxon>Bacteria</taxon>
        <taxon>Pseudomonadati</taxon>
        <taxon>Myxococcota</taxon>
        <taxon>Polyangia</taxon>
        <taxon>Polyangiales</taxon>
        <taxon>Polyangiaceae</taxon>
        <taxon>Sorangium</taxon>
    </lineage>
</organism>
<dbReference type="InterPro" id="IPR001466">
    <property type="entry name" value="Beta-lactam-related"/>
</dbReference>
<feature type="domain" description="Beta-lactamase-related" evidence="2">
    <location>
        <begin position="65"/>
        <end position="406"/>
    </location>
</feature>
<keyword evidence="1 3" id="KW-0378">Hydrolase</keyword>